<dbReference type="InterPro" id="IPR036278">
    <property type="entry name" value="Sialidase_sf"/>
</dbReference>
<dbReference type="SUPFAM" id="SSF110296">
    <property type="entry name" value="Oligoxyloglucan reducing end-specific cellobiohydrolase"/>
    <property type="match status" value="2"/>
</dbReference>
<protein>
    <recommendedName>
        <fullName evidence="3">Sortilin N-terminal domain-containing protein</fullName>
    </recommendedName>
</protein>
<dbReference type="PANTHER" id="PTHR43739">
    <property type="entry name" value="XYLOGLUCANASE (EUROFUNG)"/>
    <property type="match status" value="1"/>
</dbReference>
<dbReference type="PANTHER" id="PTHR43739:SF5">
    <property type="entry name" value="EXO-ALPHA-SIALIDASE"/>
    <property type="match status" value="1"/>
</dbReference>
<dbReference type="EMBL" id="LVWI01000001">
    <property type="protein sequence ID" value="OKP91642.1"/>
    <property type="molecule type" value="Genomic_DNA"/>
</dbReference>
<evidence type="ECO:0000313" key="2">
    <source>
        <dbReference type="Proteomes" id="UP000186058"/>
    </source>
</evidence>
<dbReference type="CDD" id="cd15482">
    <property type="entry name" value="Sialidase_non-viral"/>
    <property type="match status" value="1"/>
</dbReference>
<accession>A0ABX3EUV4</accession>
<evidence type="ECO:0000313" key="1">
    <source>
        <dbReference type="EMBL" id="OKP91642.1"/>
    </source>
</evidence>
<dbReference type="SUPFAM" id="SSF50939">
    <property type="entry name" value="Sialidases"/>
    <property type="match status" value="1"/>
</dbReference>
<name>A0ABX3EUV4_9BACL</name>
<organism evidence="1 2">
    <name type="scientific">Paenibacillus helianthi</name>
    <dbReference type="NCBI Taxonomy" id="1349432"/>
    <lineage>
        <taxon>Bacteria</taxon>
        <taxon>Bacillati</taxon>
        <taxon>Bacillota</taxon>
        <taxon>Bacilli</taxon>
        <taxon>Bacillales</taxon>
        <taxon>Paenibacillaceae</taxon>
        <taxon>Paenibacillus</taxon>
    </lineage>
</organism>
<sequence>MEVRDVEGNSFKPEQTWSPAALGGGGYITGLIQHPSKSGVLYARCDVAGVFASIDGGFRWEARNAGLTKAYHHQVQSFAISPHHPEVLFRCSGEVRSRKFHGSVHKSDDDGHTWREVCTGMGFYGNGPTRMYGEIIAVDPHHPGIVAAGGYTGGLWISRDEGESWKQSSLPEERFGCVAFHPGIPGLLYAGTISDEDLNMDYVETDGGGVLGLLQDPPRGKAGRLYASTDLGESWVLLHEGPSFAELACDIRDPQHLRAACIWNGILHSQNGGQTWQPDMTGLLQDGHRYGTVVQDIHHPQLWYTAPDARPHMQTVPPIPLYVSGLDSGVTEPWKLLRQHKDENLSGFPAYMDHFGSGSRAEATGWAISKILVDRFIEERLYLTNWYGVAVSTDRGRTWRAAQFQGLETTCMEAVTSAWEQPGKFCVTMADHPPKVTEDGGKSFWNLPGLPGYSGSTAAVIPRTSRQSYLYGLVGQGRTACIALSRDNGETASAVLTLSPGLFVQALQEDGVNADTFYAYMDGAIASGAGIYRSTDSGMTWEQTAFRPPAYMTEIPHMKNWIEADLLSVVVYQVKNACGANQLLAANPLQEGRVLVGEWTEGIWESSDSGDNWVSIGAGLPFKRRGLGSVLNAVAYSPSYPDTIYAGFITEGLWRSTNGGQSWSKLYPAEVDGLFNVSALTLGIGDHGEDLIIVACEPMVMNGTDSQVLCSRDGGESWEAWNQTELGAVRWKGIALDRAGKQVLGVSCGNGAYRILLKDKI</sequence>
<dbReference type="Gene3D" id="2.130.10.10">
    <property type="entry name" value="YVTN repeat-like/Quinoprotein amine dehydrogenase"/>
    <property type="match status" value="5"/>
</dbReference>
<dbReference type="InterPro" id="IPR015943">
    <property type="entry name" value="WD40/YVTN_repeat-like_dom_sf"/>
</dbReference>
<dbReference type="RefSeq" id="WP_074106271.1">
    <property type="nucleotide sequence ID" value="NZ_LVWI01000001.1"/>
</dbReference>
<keyword evidence="2" id="KW-1185">Reference proteome</keyword>
<dbReference type="InterPro" id="IPR052025">
    <property type="entry name" value="Xyloglucanase_GH74"/>
</dbReference>
<reference evidence="1 2" key="1">
    <citation type="submission" date="2016-03" db="EMBL/GenBank/DDBJ databases">
        <authorList>
            <person name="Sant'Anna F.H."/>
            <person name="Ambrosini A."/>
            <person name="Souza R."/>
            <person name="Bach E."/>
            <person name="Fernandes G."/>
            <person name="Balsanelli E."/>
            <person name="Baura V.A."/>
            <person name="Souza E.M."/>
            <person name="Passaglia L."/>
        </authorList>
    </citation>
    <scope>NUCLEOTIDE SEQUENCE [LARGE SCALE GENOMIC DNA]</scope>
    <source>
        <strain evidence="1 2">P26E</strain>
    </source>
</reference>
<proteinExistence type="predicted"/>
<comment type="caution">
    <text evidence="1">The sequence shown here is derived from an EMBL/GenBank/DDBJ whole genome shotgun (WGS) entry which is preliminary data.</text>
</comment>
<gene>
    <name evidence="1" type="ORF">A3844_00500</name>
</gene>
<evidence type="ECO:0008006" key="3">
    <source>
        <dbReference type="Google" id="ProtNLM"/>
    </source>
</evidence>
<dbReference type="Proteomes" id="UP000186058">
    <property type="component" value="Unassembled WGS sequence"/>
</dbReference>